<evidence type="ECO:0000256" key="3">
    <source>
        <dbReference type="PROSITE-ProRule" id="PRU10141"/>
    </source>
</evidence>
<dbReference type="Gene3D" id="1.10.510.10">
    <property type="entry name" value="Transferase(Phosphotransferase) domain 1"/>
    <property type="match status" value="1"/>
</dbReference>
<keyword evidence="4" id="KW-0723">Serine/threonine-protein kinase</keyword>
<keyword evidence="1 3" id="KW-0547">Nucleotide-binding</keyword>
<evidence type="ECO:0000256" key="1">
    <source>
        <dbReference type="ARBA" id="ARBA00022741"/>
    </source>
</evidence>
<proteinExistence type="inferred from homology"/>
<dbReference type="PROSITE" id="PS00107">
    <property type="entry name" value="PROTEIN_KINASE_ATP"/>
    <property type="match status" value="1"/>
</dbReference>
<name>M7NNA2_PNEMU</name>
<dbReference type="InterPro" id="IPR011009">
    <property type="entry name" value="Kinase-like_dom_sf"/>
</dbReference>
<dbReference type="SUPFAM" id="SSF56112">
    <property type="entry name" value="Protein kinase-like (PK-like)"/>
    <property type="match status" value="1"/>
</dbReference>
<keyword evidence="2 3" id="KW-0067">ATP-binding</keyword>
<dbReference type="Proteomes" id="UP000011958">
    <property type="component" value="Unassembled WGS sequence"/>
</dbReference>
<dbReference type="HOGENOM" id="CLU_000288_63_0_1"/>
<dbReference type="GO" id="GO:0005737">
    <property type="term" value="C:cytoplasm"/>
    <property type="evidence" value="ECO:0007669"/>
    <property type="project" value="TreeGrafter"/>
</dbReference>
<evidence type="ECO:0000256" key="2">
    <source>
        <dbReference type="ARBA" id="ARBA00022840"/>
    </source>
</evidence>
<evidence type="ECO:0000259" key="5">
    <source>
        <dbReference type="PROSITE" id="PS50011"/>
    </source>
</evidence>
<dbReference type="PROSITE" id="PS00108">
    <property type="entry name" value="PROTEIN_KINASE_ST"/>
    <property type="match status" value="1"/>
</dbReference>
<protein>
    <recommendedName>
        <fullName evidence="5">Protein kinase domain-containing protein</fullName>
    </recommendedName>
</protein>
<dbReference type="VEuPathDB" id="FungiDB:PNEG_02885"/>
<dbReference type="InterPro" id="IPR000719">
    <property type="entry name" value="Prot_kinase_dom"/>
</dbReference>
<dbReference type="PANTHER" id="PTHR24346">
    <property type="entry name" value="MAP/MICROTUBULE AFFINITY-REGULATING KINASE"/>
    <property type="match status" value="1"/>
</dbReference>
<evidence type="ECO:0000313" key="7">
    <source>
        <dbReference type="Proteomes" id="UP000011958"/>
    </source>
</evidence>
<organism evidence="6 7">
    <name type="scientific">Pneumocystis murina (strain B123)</name>
    <name type="common">Mouse pneumocystis pneumonia agent</name>
    <name type="synonym">Pneumocystis carinii f. sp. muris</name>
    <dbReference type="NCBI Taxonomy" id="1069680"/>
    <lineage>
        <taxon>Eukaryota</taxon>
        <taxon>Fungi</taxon>
        <taxon>Dikarya</taxon>
        <taxon>Ascomycota</taxon>
        <taxon>Taphrinomycotina</taxon>
        <taxon>Pneumocystomycetes</taxon>
        <taxon>Pneumocystaceae</taxon>
        <taxon>Pneumocystis</taxon>
    </lineage>
</organism>
<dbReference type="PROSITE" id="PS50011">
    <property type="entry name" value="PROTEIN_KINASE_DOM"/>
    <property type="match status" value="1"/>
</dbReference>
<dbReference type="CDD" id="cd14008">
    <property type="entry name" value="STKc_LKB1_CaMKK"/>
    <property type="match status" value="1"/>
</dbReference>
<feature type="binding site" evidence="3">
    <location>
        <position position="91"/>
    </location>
    <ligand>
        <name>ATP</name>
        <dbReference type="ChEBI" id="CHEBI:30616"/>
    </ligand>
</feature>
<evidence type="ECO:0000313" key="6">
    <source>
        <dbReference type="EMBL" id="EMR08707.1"/>
    </source>
</evidence>
<dbReference type="STRING" id="1069680.M7NNA2"/>
<sequence>MSNNSIEKVRKKAGKRSSSTSEDRLLLFRESEKVLGSFKSSFKETLDVFLSDDDGFNRLNRYDIKDQIGHGSFGAVNRCIDMLTGEEYAIKEFSKVQLKKVYGYSRFSHFKSESDSFIYNNDISSYWHVKNNYEQNNNPFFYIKEEIDIMKKINHRNIVNMIDVLDDPNGDSIYIVLEMCEKGALMDLDLNKIATPYSETDCRRWFRDLMLGVEYLHFNGICHCDIKPENLLLSKDGILKITDFSISKMFRRDDSFRKIKGTPAFMAPELCFPEGNAVSCRAADIWSMGITLWCLRFGCLPFYDSDIVKLYDMIKTKEIVIPQYISPSLKDLFEKILEKIPEKRIKLHDLRKHSWITQDGIDPLITYEENVMGSTANSTRNFDSSSFL</sequence>
<dbReference type="EMBL" id="AFWA02000014">
    <property type="protein sequence ID" value="EMR08707.1"/>
    <property type="molecule type" value="Genomic_DNA"/>
</dbReference>
<keyword evidence="7" id="KW-1185">Reference proteome</keyword>
<comment type="caution">
    <text evidence="6">The sequence shown here is derived from an EMBL/GenBank/DDBJ whole genome shotgun (WGS) entry which is preliminary data.</text>
</comment>
<evidence type="ECO:0000256" key="4">
    <source>
        <dbReference type="RuleBase" id="RU000304"/>
    </source>
</evidence>
<dbReference type="FunFam" id="1.10.510.10:FF:000571">
    <property type="entry name" value="Maternal embryonic leucine zipper kinase"/>
    <property type="match status" value="1"/>
</dbReference>
<keyword evidence="4" id="KW-0808">Transferase</keyword>
<dbReference type="InterPro" id="IPR008271">
    <property type="entry name" value="Ser/Thr_kinase_AS"/>
</dbReference>
<dbReference type="eggNOG" id="KOG0585">
    <property type="taxonomic scope" value="Eukaryota"/>
</dbReference>
<dbReference type="InterPro" id="IPR017441">
    <property type="entry name" value="Protein_kinase_ATP_BS"/>
</dbReference>
<dbReference type="GO" id="GO:0005524">
    <property type="term" value="F:ATP binding"/>
    <property type="evidence" value="ECO:0007669"/>
    <property type="project" value="UniProtKB-UniRule"/>
</dbReference>
<dbReference type="Gene3D" id="3.30.200.20">
    <property type="entry name" value="Phosphorylase Kinase, domain 1"/>
    <property type="match status" value="1"/>
</dbReference>
<dbReference type="PANTHER" id="PTHR24346:SF77">
    <property type="entry name" value="SERINE THREONINE PROTEIN KINASE"/>
    <property type="match status" value="1"/>
</dbReference>
<accession>M7NNA2</accession>
<dbReference type="RefSeq" id="XP_007874922.1">
    <property type="nucleotide sequence ID" value="XM_007876731.1"/>
</dbReference>
<dbReference type="OMA" id="MACGPCM"/>
<dbReference type="AlphaFoldDB" id="M7NNA2"/>
<reference evidence="7" key="1">
    <citation type="journal article" date="2016" name="Nat. Commun.">
        <title>Genome analysis of three Pneumocystis species reveals adaptation mechanisms to life exclusively in mammalian hosts.</title>
        <authorList>
            <person name="Ma L."/>
            <person name="Chen Z."/>
            <person name="Huang D.W."/>
            <person name="Kutty G."/>
            <person name="Ishihara M."/>
            <person name="Wang H."/>
            <person name="Abouelleil A."/>
            <person name="Bishop L."/>
            <person name="Davey E."/>
            <person name="Deng R."/>
            <person name="Deng X."/>
            <person name="Fan L."/>
            <person name="Fantoni G."/>
            <person name="Fitzgerald M."/>
            <person name="Gogineni E."/>
            <person name="Goldberg J.M."/>
            <person name="Handley G."/>
            <person name="Hu X."/>
            <person name="Huber C."/>
            <person name="Jiao X."/>
            <person name="Jones K."/>
            <person name="Levin J.Z."/>
            <person name="Liu Y."/>
            <person name="Macdonald P."/>
            <person name="Melnikov A."/>
            <person name="Raley C."/>
            <person name="Sassi M."/>
            <person name="Sherman B.T."/>
            <person name="Song X."/>
            <person name="Sykes S."/>
            <person name="Tran B."/>
            <person name="Walsh L."/>
            <person name="Xia Y."/>
            <person name="Yang J."/>
            <person name="Young S."/>
            <person name="Zeng Q."/>
            <person name="Zheng X."/>
            <person name="Stephens R."/>
            <person name="Nusbaum C."/>
            <person name="Birren B.W."/>
            <person name="Azadi P."/>
            <person name="Lempicki R.A."/>
            <person name="Cuomo C.A."/>
            <person name="Kovacs J.A."/>
        </authorList>
    </citation>
    <scope>NUCLEOTIDE SEQUENCE [LARGE SCALE GENOMIC DNA]</scope>
    <source>
        <strain evidence="7">B123</strain>
    </source>
</reference>
<dbReference type="GO" id="GO:0004674">
    <property type="term" value="F:protein serine/threonine kinase activity"/>
    <property type="evidence" value="ECO:0007669"/>
    <property type="project" value="UniProtKB-KW"/>
</dbReference>
<dbReference type="GO" id="GO:0035556">
    <property type="term" value="P:intracellular signal transduction"/>
    <property type="evidence" value="ECO:0007669"/>
    <property type="project" value="TreeGrafter"/>
</dbReference>
<keyword evidence="4" id="KW-0418">Kinase</keyword>
<gene>
    <name evidence="6" type="ORF">PNEG_02885</name>
</gene>
<dbReference type="SMART" id="SM00220">
    <property type="entry name" value="S_TKc"/>
    <property type="match status" value="1"/>
</dbReference>
<dbReference type="GeneID" id="19896572"/>
<feature type="domain" description="Protein kinase" evidence="5">
    <location>
        <begin position="62"/>
        <end position="356"/>
    </location>
</feature>
<dbReference type="Pfam" id="PF00069">
    <property type="entry name" value="Pkinase"/>
    <property type="match status" value="1"/>
</dbReference>
<dbReference type="OrthoDB" id="68483at2759"/>
<comment type="similarity">
    <text evidence="4">Belongs to the protein kinase superfamily.</text>
</comment>